<dbReference type="GeneID" id="185992"/>
<name>H2KZX5_CAEEL</name>
<dbReference type="RefSeq" id="NP_001255986.1">
    <property type="nucleotide sequence ID" value="NM_001269057.4"/>
</dbReference>
<dbReference type="OMA" id="CQIASIR"/>
<organism evidence="1 2">
    <name type="scientific">Caenorhabditis elegans</name>
    <dbReference type="NCBI Taxonomy" id="6239"/>
    <lineage>
        <taxon>Eukaryota</taxon>
        <taxon>Metazoa</taxon>
        <taxon>Ecdysozoa</taxon>
        <taxon>Nematoda</taxon>
        <taxon>Chromadorea</taxon>
        <taxon>Rhabditida</taxon>
        <taxon>Rhabditina</taxon>
        <taxon>Rhabditomorpha</taxon>
        <taxon>Rhabditoidea</taxon>
        <taxon>Rhabditidae</taxon>
        <taxon>Peloderinae</taxon>
        <taxon>Caenorhabditis</taxon>
    </lineage>
</organism>
<evidence type="ECO:0000313" key="1">
    <source>
        <dbReference type="EMBL" id="CCD70360.1"/>
    </source>
</evidence>
<accession>H2KZX5</accession>
<reference evidence="1 2" key="1">
    <citation type="journal article" date="1998" name="Science">
        <title>Genome sequence of the nematode C. elegans: a platform for investigating biology.</title>
        <authorList>
            <consortium name="The C. elegans sequencing consortium"/>
            <person name="Sulson J.E."/>
            <person name="Waterston R."/>
        </authorList>
    </citation>
    <scope>NUCLEOTIDE SEQUENCE [LARGE SCALE GENOMIC DNA]</scope>
    <source>
        <strain evidence="1 2">Bristol N2</strain>
    </source>
</reference>
<protein>
    <submittedName>
        <fullName evidence="1">Protein containing ALS2cr12 (ALS2CR12) signature</fullName>
    </submittedName>
</protein>
<evidence type="ECO:0000313" key="3">
    <source>
        <dbReference type="WormBase" id="F48G7.2b"/>
    </source>
</evidence>
<dbReference type="InParanoid" id="H2KZX5"/>
<keyword evidence="2" id="KW-1185">Reference proteome</keyword>
<dbReference type="HOGENOM" id="CLU_1246353_0_0_1"/>
<dbReference type="Bgee" id="WBGene00018614">
    <property type="expression patterns" value="Expressed in larva and 1 other cell type or tissue"/>
</dbReference>
<dbReference type="PaxDb" id="6239-F48G7.2b"/>
<dbReference type="KEGG" id="cel:CELE_F48G7.2"/>
<proteinExistence type="predicted"/>
<dbReference type="WormBase" id="F48G7.2b">
    <property type="protein sequence ID" value="CE45231"/>
    <property type="gene ID" value="WBGene00018614"/>
    <property type="gene designation" value="pals-31"/>
</dbReference>
<evidence type="ECO:0000313" key="2">
    <source>
        <dbReference type="Proteomes" id="UP000001940"/>
    </source>
</evidence>
<dbReference type="PhylomeDB" id="H2KZX5"/>
<dbReference type="AGR" id="WB:WBGene00018614"/>
<dbReference type="CTD" id="185992"/>
<dbReference type="Proteomes" id="UP000001940">
    <property type="component" value="Chromosome V"/>
</dbReference>
<dbReference type="AlphaFoldDB" id="H2KZX5"/>
<dbReference type="EMBL" id="BX284605">
    <property type="protein sequence ID" value="CCD70360.1"/>
    <property type="molecule type" value="Genomic_DNA"/>
</dbReference>
<sequence length="222" mass="25616">MNGCQTSSNDICQECDVSEIGQRSSNCQIASIRANEEILLRAIQLEDQRINDSKKYLFSTHTREVIQKFHKTFEPLDDVLRNLNEIYIKCIPEAGFFPEVKKGVVDGFVEKIADANLSFKNRNPEFEIFVTSCSHADPYALQQTFEYLNKAERFFARDEIQKICDHLVPAVDNYNFHLVVELGKRAKLLHDDLMKHRKDIHNGFHNLILTSHNNFSGLAIQQ</sequence>
<gene>
    <name evidence="1 3" type="primary">pals-31</name>
    <name evidence="1" type="ORF">CELE_F48G7.2</name>
    <name evidence="3" type="ORF">F48G7.2</name>
</gene>